<dbReference type="RefSeq" id="WP_386104911.1">
    <property type="nucleotide sequence ID" value="NZ_JBHTJR010000017.1"/>
</dbReference>
<keyword evidence="3" id="KW-1185">Reference proteome</keyword>
<evidence type="ECO:0000313" key="3">
    <source>
        <dbReference type="Proteomes" id="UP001597062"/>
    </source>
</evidence>
<reference evidence="3" key="1">
    <citation type="journal article" date="2019" name="Int. J. Syst. Evol. Microbiol.">
        <title>The Global Catalogue of Microorganisms (GCM) 10K type strain sequencing project: providing services to taxonomists for standard genome sequencing and annotation.</title>
        <authorList>
            <consortium name="The Broad Institute Genomics Platform"/>
            <consortium name="The Broad Institute Genome Sequencing Center for Infectious Disease"/>
            <person name="Wu L."/>
            <person name="Ma J."/>
        </authorList>
    </citation>
    <scope>NUCLEOTIDE SEQUENCE [LARGE SCALE GENOMIC DNA]</scope>
    <source>
        <strain evidence="3">CCUG 60527</strain>
    </source>
</reference>
<dbReference type="Proteomes" id="UP001597062">
    <property type="component" value="Unassembled WGS sequence"/>
</dbReference>
<feature type="transmembrane region" description="Helical" evidence="1">
    <location>
        <begin position="99"/>
        <end position="119"/>
    </location>
</feature>
<protein>
    <submittedName>
        <fullName evidence="2">DUF2975 domain-containing protein</fullName>
    </submittedName>
</protein>
<organism evidence="2 3">
    <name type="scientific">Tenacibaculum geojense</name>
    <dbReference type="NCBI Taxonomy" id="915352"/>
    <lineage>
        <taxon>Bacteria</taxon>
        <taxon>Pseudomonadati</taxon>
        <taxon>Bacteroidota</taxon>
        <taxon>Flavobacteriia</taxon>
        <taxon>Flavobacteriales</taxon>
        <taxon>Flavobacteriaceae</taxon>
        <taxon>Tenacibaculum</taxon>
    </lineage>
</organism>
<dbReference type="EMBL" id="JBHTJR010000017">
    <property type="protein sequence ID" value="MFD0992031.1"/>
    <property type="molecule type" value="Genomic_DNA"/>
</dbReference>
<keyword evidence="1" id="KW-1133">Transmembrane helix</keyword>
<comment type="caution">
    <text evidence="2">The sequence shown here is derived from an EMBL/GenBank/DDBJ whole genome shotgun (WGS) entry which is preliminary data.</text>
</comment>
<keyword evidence="1" id="KW-0812">Transmembrane</keyword>
<dbReference type="InterPro" id="IPR021354">
    <property type="entry name" value="DUF2975"/>
</dbReference>
<accession>A0ABW3JR42</accession>
<feature type="transmembrane region" description="Helical" evidence="1">
    <location>
        <begin position="131"/>
        <end position="151"/>
    </location>
</feature>
<evidence type="ECO:0000256" key="1">
    <source>
        <dbReference type="SAM" id="Phobius"/>
    </source>
</evidence>
<dbReference type="Pfam" id="PF11188">
    <property type="entry name" value="DUF2975"/>
    <property type="match status" value="1"/>
</dbReference>
<feature type="transmembrane region" description="Helical" evidence="1">
    <location>
        <begin position="48"/>
        <end position="71"/>
    </location>
</feature>
<evidence type="ECO:0000313" key="2">
    <source>
        <dbReference type="EMBL" id="MFD0992031.1"/>
    </source>
</evidence>
<sequence length="165" mass="19171">MKKAVLFKTLVDILYILHFIGLVGIIFIIPFGTININQVNMDVENWSLFYWSIFIVSLFAYIIFLRGLYFLRKMARFLLNNKYFSENTIENLKKSGNNFLCTGIISFVLIIVLWLIKLIGGKFELIYNNNLLIPLFLSIIGMFFIIQSNALNLAKVIKEENELTV</sequence>
<proteinExistence type="predicted"/>
<gene>
    <name evidence="2" type="ORF">ACFQ1U_02325</name>
</gene>
<feature type="transmembrane region" description="Helical" evidence="1">
    <location>
        <begin position="12"/>
        <end position="36"/>
    </location>
</feature>
<keyword evidence="1" id="KW-0472">Membrane</keyword>
<name>A0ABW3JR42_9FLAO</name>